<dbReference type="NCBIfam" id="TIGR02595">
    <property type="entry name" value="PEP_CTERM"/>
    <property type="match status" value="1"/>
</dbReference>
<protein>
    <submittedName>
        <fullName evidence="3">PEP-CTERM protein-sorting domain-containing protein</fullName>
    </submittedName>
</protein>
<gene>
    <name evidence="3" type="ORF">SAMN05216412_11341</name>
</gene>
<organism evidence="3 4">
    <name type="scientific">Nitrosospira multiformis</name>
    <dbReference type="NCBI Taxonomy" id="1231"/>
    <lineage>
        <taxon>Bacteria</taxon>
        <taxon>Pseudomonadati</taxon>
        <taxon>Pseudomonadota</taxon>
        <taxon>Betaproteobacteria</taxon>
        <taxon>Nitrosomonadales</taxon>
        <taxon>Nitrosomonadaceae</taxon>
        <taxon>Nitrosospira</taxon>
    </lineage>
</organism>
<keyword evidence="1" id="KW-0732">Signal</keyword>
<dbReference type="RefSeq" id="WP_074709326.1">
    <property type="nucleotide sequence ID" value="NZ_FOHI01000013.1"/>
</dbReference>
<evidence type="ECO:0000259" key="2">
    <source>
        <dbReference type="PROSITE" id="PS50933"/>
    </source>
</evidence>
<dbReference type="InterPro" id="IPR013424">
    <property type="entry name" value="Ice-binding_C"/>
</dbReference>
<dbReference type="AlphaFoldDB" id="A0A1I0GGL0"/>
<evidence type="ECO:0000256" key="1">
    <source>
        <dbReference type="SAM" id="SignalP"/>
    </source>
</evidence>
<dbReference type="Pfam" id="PF07452">
    <property type="entry name" value="CHRD"/>
    <property type="match status" value="1"/>
</dbReference>
<dbReference type="OrthoDB" id="571052at2"/>
<feature type="domain" description="CHRD" evidence="2">
    <location>
        <begin position="23"/>
        <end position="172"/>
    </location>
</feature>
<feature type="chain" id="PRO_5010367896" evidence="1">
    <location>
        <begin position="23"/>
        <end position="206"/>
    </location>
</feature>
<dbReference type="SMART" id="SM00754">
    <property type="entry name" value="CHRD"/>
    <property type="match status" value="1"/>
</dbReference>
<sequence length="206" mass="21213">MKPSALIAGCLLAAIVSGPAVAQQAIFTAELLGSNERPDPNNSTGTGMATVTIDPAQGTMHVHETFSGLSANTTISHIHCCAGPDGTAAPATTVPSFPGFPVGVTAGTYDQTFNMLEASSYNPAFISANGGTAASAFDAFVAGLNNGTAYANIHSEMFPAGEIRGTLVPVPEPETYAMLLAGLAMVSMMSRRRRLFSREDSGVRIS</sequence>
<dbReference type="Pfam" id="PF07589">
    <property type="entry name" value="PEP-CTERM"/>
    <property type="match status" value="1"/>
</dbReference>
<reference evidence="3 4" key="1">
    <citation type="submission" date="2016-10" db="EMBL/GenBank/DDBJ databases">
        <authorList>
            <person name="de Groot N.N."/>
        </authorList>
    </citation>
    <scope>NUCLEOTIDE SEQUENCE [LARGE SCALE GENOMIC DNA]</scope>
    <source>
        <strain evidence="3 4">Nl7</strain>
    </source>
</reference>
<dbReference type="PROSITE" id="PS50933">
    <property type="entry name" value="CHRD"/>
    <property type="match status" value="1"/>
</dbReference>
<dbReference type="EMBL" id="FOHI01000013">
    <property type="protein sequence ID" value="SET70135.1"/>
    <property type="molecule type" value="Genomic_DNA"/>
</dbReference>
<dbReference type="Proteomes" id="UP000183339">
    <property type="component" value="Unassembled WGS sequence"/>
</dbReference>
<feature type="signal peptide" evidence="1">
    <location>
        <begin position="1"/>
        <end position="22"/>
    </location>
</feature>
<evidence type="ECO:0000313" key="3">
    <source>
        <dbReference type="EMBL" id="SET70135.1"/>
    </source>
</evidence>
<name>A0A1I0GGL0_9PROT</name>
<dbReference type="InterPro" id="IPR010895">
    <property type="entry name" value="CHRD"/>
</dbReference>
<evidence type="ECO:0000313" key="4">
    <source>
        <dbReference type="Proteomes" id="UP000183339"/>
    </source>
</evidence>
<accession>A0A1I0GGL0</accession>
<proteinExistence type="predicted"/>